<feature type="transmembrane region" description="Helical" evidence="1">
    <location>
        <begin position="61"/>
        <end position="83"/>
    </location>
</feature>
<proteinExistence type="predicted"/>
<feature type="transmembrane region" description="Helical" evidence="1">
    <location>
        <begin position="149"/>
        <end position="170"/>
    </location>
</feature>
<keyword evidence="1" id="KW-0812">Transmembrane</keyword>
<keyword evidence="3" id="KW-1185">Reference proteome</keyword>
<feature type="transmembrane region" description="Helical" evidence="1">
    <location>
        <begin position="117"/>
        <end position="137"/>
    </location>
</feature>
<dbReference type="EMBL" id="CP146275">
    <property type="protein sequence ID" value="WWT32535.1"/>
    <property type="molecule type" value="Genomic_DNA"/>
</dbReference>
<name>A0ABZ2HYR1_9HYPH</name>
<dbReference type="Proteomes" id="UP001369958">
    <property type="component" value="Chromosome"/>
</dbReference>
<gene>
    <name evidence="2" type="ORF">V6617_16230</name>
</gene>
<protein>
    <recommendedName>
        <fullName evidence="4">Yip1 domain-containing protein</fullName>
    </recommendedName>
</protein>
<accession>A0ABZ2HYR1</accession>
<evidence type="ECO:0000256" key="1">
    <source>
        <dbReference type="SAM" id="Phobius"/>
    </source>
</evidence>
<feature type="transmembrane region" description="Helical" evidence="1">
    <location>
        <begin position="34"/>
        <end position="55"/>
    </location>
</feature>
<reference evidence="2 3" key="1">
    <citation type="submission" date="2024-02" db="EMBL/GenBank/DDBJ databases">
        <title>Complete genome sequence of Pelagibacterium nitratireducens ZH15.</title>
        <authorList>
            <person name="Zhao L.H."/>
        </authorList>
    </citation>
    <scope>NUCLEOTIDE SEQUENCE [LARGE SCALE GENOMIC DNA]</scope>
    <source>
        <strain evidence="2 3">ZH15</strain>
    </source>
</reference>
<keyword evidence="1" id="KW-0472">Membrane</keyword>
<organism evidence="2 3">
    <name type="scientific">Pelagibacterium nitratireducens</name>
    <dbReference type="NCBI Taxonomy" id="1046114"/>
    <lineage>
        <taxon>Bacteria</taxon>
        <taxon>Pseudomonadati</taxon>
        <taxon>Pseudomonadota</taxon>
        <taxon>Alphaproteobacteria</taxon>
        <taxon>Hyphomicrobiales</taxon>
        <taxon>Devosiaceae</taxon>
        <taxon>Pelagibacterium</taxon>
    </lineage>
</organism>
<evidence type="ECO:0000313" key="3">
    <source>
        <dbReference type="Proteomes" id="UP001369958"/>
    </source>
</evidence>
<dbReference type="RefSeq" id="WP_338607960.1">
    <property type="nucleotide sequence ID" value="NZ_CP146275.1"/>
</dbReference>
<keyword evidence="1" id="KW-1133">Transmembrane helix</keyword>
<sequence length="173" mass="18210">MIETLKQAVSGWSKILGRQPDWERHFRLDAEGMNTGLVAFGGAVLIAIVLATLRLGFPPPFAMLLIVIQHALALFALMIATLAVTRITSFSGSSAKLMVPGLYLIAIMKLIEGLAALIGLPLAGAILAITGILGFRLAQANGLSLAPSIGYGLALFVLLAVLPIALYMLVNAF</sequence>
<evidence type="ECO:0000313" key="2">
    <source>
        <dbReference type="EMBL" id="WWT32535.1"/>
    </source>
</evidence>
<evidence type="ECO:0008006" key="4">
    <source>
        <dbReference type="Google" id="ProtNLM"/>
    </source>
</evidence>